<dbReference type="AlphaFoldDB" id="A0A1B6DZE2"/>
<sequence length="112" mass="13053">MSLEKKLFTTEKEIDQILGTVDEIVILIEEKKLQKIEAQKDADGLSNVISDLQKEIQNREDKLTILNKLILTKKEELEVCENIIRGIDKGINKVIVMKFKFFFPNYGCIFRH</sequence>
<reference evidence="2" key="1">
    <citation type="submission" date="2015-12" db="EMBL/GenBank/DDBJ databases">
        <title>De novo transcriptome assembly of four potential Pierce s Disease insect vectors from Arizona vineyards.</title>
        <authorList>
            <person name="Tassone E.E."/>
        </authorList>
    </citation>
    <scope>NUCLEOTIDE SEQUENCE</scope>
</reference>
<organism evidence="2">
    <name type="scientific">Clastoptera arizonana</name>
    <name type="common">Arizona spittle bug</name>
    <dbReference type="NCBI Taxonomy" id="38151"/>
    <lineage>
        <taxon>Eukaryota</taxon>
        <taxon>Metazoa</taxon>
        <taxon>Ecdysozoa</taxon>
        <taxon>Arthropoda</taxon>
        <taxon>Hexapoda</taxon>
        <taxon>Insecta</taxon>
        <taxon>Pterygota</taxon>
        <taxon>Neoptera</taxon>
        <taxon>Paraneoptera</taxon>
        <taxon>Hemiptera</taxon>
        <taxon>Auchenorrhyncha</taxon>
        <taxon>Cercopoidea</taxon>
        <taxon>Clastopteridae</taxon>
        <taxon>Clastoptera</taxon>
    </lineage>
</organism>
<protein>
    <submittedName>
        <fullName evidence="2">Uncharacterized protein</fullName>
    </submittedName>
</protein>
<keyword evidence="1" id="KW-0175">Coiled coil</keyword>
<name>A0A1B6DZE2_9HEMI</name>
<proteinExistence type="predicted"/>
<evidence type="ECO:0000313" key="2">
    <source>
        <dbReference type="EMBL" id="JAS31046.1"/>
    </source>
</evidence>
<dbReference type="EMBL" id="GEDC01006252">
    <property type="protein sequence ID" value="JAS31046.1"/>
    <property type="molecule type" value="Transcribed_RNA"/>
</dbReference>
<feature type="coiled-coil region" evidence="1">
    <location>
        <begin position="35"/>
        <end position="69"/>
    </location>
</feature>
<accession>A0A1B6DZE2</accession>
<gene>
    <name evidence="2" type="ORF">g.16129</name>
</gene>
<evidence type="ECO:0000256" key="1">
    <source>
        <dbReference type="SAM" id="Coils"/>
    </source>
</evidence>